<accession>A0A0S3SGI2</accession>
<dbReference type="InterPro" id="IPR012862">
    <property type="entry name" value="DUF1635"/>
</dbReference>
<keyword evidence="1" id="KW-0175">Coiled coil</keyword>
<evidence type="ECO:0000313" key="3">
    <source>
        <dbReference type="Proteomes" id="UP000291084"/>
    </source>
</evidence>
<dbReference type="EMBL" id="AP015040">
    <property type="protein sequence ID" value="BAT91899.1"/>
    <property type="molecule type" value="Genomic_DNA"/>
</dbReference>
<dbReference type="AlphaFoldDB" id="A0A0S3SGI2"/>
<sequence length="314" mass="34884">MPSLCFVLCTLSLSINNPFPSFLRLPYQHTTAILLPFSLLLFFHTITMEDPFASILNFQESCDGLRQNLLATTLELETMKNANRELMNHLKMACKERDEARQELHKLFKKLTPSTLLEIPSSMMIPTPTKSSITESNSPSHVSSPVDSLLEAASPREFSNMIVDSHNNMAYHLKQSLVTRVSQKRTCDVGDEVIEHLAKRRTLPQKGMLLKAVVDAGPLLKTLLVAGPLPTWRNPPSSQTIETPCLNVQDFGCSNVNTFNSLQKPTLAFASSRSLQPSVFNVSAANNSTLQMSSNTSCKNLAPSRIPQSHQYLL</sequence>
<gene>
    <name evidence="2" type="primary">Vigan.07G054000</name>
    <name evidence="2" type="ORF">VIGAN_07054000</name>
</gene>
<proteinExistence type="predicted"/>
<dbReference type="PANTHER" id="PTHR33431">
    <property type="entry name" value="ENABLED-LIKE PROTEIN (DUF1635)"/>
    <property type="match status" value="1"/>
</dbReference>
<dbReference type="PANTHER" id="PTHR33431:SF12">
    <property type="entry name" value="HIGH MOBILITY GROUP BOX PROTEIN, PUTATIVE (DUF1635)-RELATED"/>
    <property type="match status" value="1"/>
</dbReference>
<dbReference type="OrthoDB" id="778241at2759"/>
<name>A0A0S3SGI2_PHAAN</name>
<feature type="coiled-coil region" evidence="1">
    <location>
        <begin position="76"/>
        <end position="110"/>
    </location>
</feature>
<organism evidence="2 3">
    <name type="scientific">Vigna angularis var. angularis</name>
    <dbReference type="NCBI Taxonomy" id="157739"/>
    <lineage>
        <taxon>Eukaryota</taxon>
        <taxon>Viridiplantae</taxon>
        <taxon>Streptophyta</taxon>
        <taxon>Embryophyta</taxon>
        <taxon>Tracheophyta</taxon>
        <taxon>Spermatophyta</taxon>
        <taxon>Magnoliopsida</taxon>
        <taxon>eudicotyledons</taxon>
        <taxon>Gunneridae</taxon>
        <taxon>Pentapetalae</taxon>
        <taxon>rosids</taxon>
        <taxon>fabids</taxon>
        <taxon>Fabales</taxon>
        <taxon>Fabaceae</taxon>
        <taxon>Papilionoideae</taxon>
        <taxon>50 kb inversion clade</taxon>
        <taxon>NPAAA clade</taxon>
        <taxon>indigoferoid/millettioid clade</taxon>
        <taxon>Phaseoleae</taxon>
        <taxon>Vigna</taxon>
    </lineage>
</organism>
<keyword evidence="3" id="KW-1185">Reference proteome</keyword>
<protein>
    <submittedName>
        <fullName evidence="2">Uncharacterized protein</fullName>
    </submittedName>
</protein>
<dbReference type="Proteomes" id="UP000291084">
    <property type="component" value="Chromosome 7"/>
</dbReference>
<evidence type="ECO:0000313" key="2">
    <source>
        <dbReference type="EMBL" id="BAT91899.1"/>
    </source>
</evidence>
<evidence type="ECO:0000256" key="1">
    <source>
        <dbReference type="SAM" id="Coils"/>
    </source>
</evidence>
<reference evidence="2 3" key="1">
    <citation type="journal article" date="2015" name="Sci. Rep.">
        <title>The power of single molecule real-time sequencing technology in the de novo assembly of a eukaryotic genome.</title>
        <authorList>
            <person name="Sakai H."/>
            <person name="Naito K."/>
            <person name="Ogiso-Tanaka E."/>
            <person name="Takahashi Y."/>
            <person name="Iseki K."/>
            <person name="Muto C."/>
            <person name="Satou K."/>
            <person name="Teruya K."/>
            <person name="Shiroma A."/>
            <person name="Shimoji M."/>
            <person name="Hirano T."/>
            <person name="Itoh T."/>
            <person name="Kaga A."/>
            <person name="Tomooka N."/>
        </authorList>
    </citation>
    <scope>NUCLEOTIDE SEQUENCE [LARGE SCALE GENOMIC DNA]</scope>
    <source>
        <strain evidence="3">cv. Shumari</strain>
    </source>
</reference>
<dbReference type="Pfam" id="PF07795">
    <property type="entry name" value="DUF1635"/>
    <property type="match status" value="1"/>
</dbReference>